<dbReference type="PROSITE" id="PS00108">
    <property type="entry name" value="PROTEIN_KINASE_ST"/>
    <property type="match status" value="1"/>
</dbReference>
<comment type="similarity">
    <text evidence="4">Belongs to the protein kinase superfamily.</text>
</comment>
<dbReference type="InterPro" id="IPR017441">
    <property type="entry name" value="Protein_kinase_ATP_BS"/>
</dbReference>
<dbReference type="GO" id="GO:0004674">
    <property type="term" value="F:protein serine/threonine kinase activity"/>
    <property type="evidence" value="ECO:0007669"/>
    <property type="project" value="UniProtKB-KW"/>
</dbReference>
<evidence type="ECO:0000256" key="3">
    <source>
        <dbReference type="PROSITE-ProRule" id="PRU10141"/>
    </source>
</evidence>
<sequence length="263" mass="29840">MKLRFIRRIGKGAYGQVYLARDLFTPESAPKFYAVKCTLKYEPGSELSTLQKQEIAFHCAMSCHRNVTTLHYVVDEEYYNYMVMEYHDGGDLFAAIVDRKAFYRNDGAVKLAFVQLIDAVEACHDLGISHRDLKPENVLCSREDSRIFLSDFGLATHLKLTNDYGCGSSLYMSPECIGFLEQSVPYSPRCSDIWSLGIILINILTARNPWQLAHPARDEGFALYLHDRAAFLTRILALSDEAAALLARILDPNPPTRMTLRQM</sequence>
<dbReference type="GO" id="GO:0010506">
    <property type="term" value="P:regulation of autophagy"/>
    <property type="evidence" value="ECO:0007669"/>
    <property type="project" value="InterPro"/>
</dbReference>
<dbReference type="Proteomes" id="UP000008370">
    <property type="component" value="Unassembled WGS sequence"/>
</dbReference>
<evidence type="ECO:0000313" key="7">
    <source>
        <dbReference type="Proteomes" id="UP000008370"/>
    </source>
</evidence>
<keyword evidence="7" id="KW-1185">Reference proteome</keyword>
<keyword evidence="4" id="KW-0418">Kinase</keyword>
<evidence type="ECO:0000259" key="5">
    <source>
        <dbReference type="PROSITE" id="PS50011"/>
    </source>
</evidence>
<keyword evidence="1 3" id="KW-0547">Nucleotide-binding</keyword>
<dbReference type="EMBL" id="JH930469">
    <property type="protein sequence ID" value="EKM59907.1"/>
    <property type="molecule type" value="Genomic_DNA"/>
</dbReference>
<dbReference type="KEGG" id="pco:PHACADRAFT_63255"/>
<dbReference type="GO" id="GO:0005524">
    <property type="term" value="F:ATP binding"/>
    <property type="evidence" value="ECO:0007669"/>
    <property type="project" value="UniProtKB-UniRule"/>
</dbReference>
<organism evidence="6 7">
    <name type="scientific">Phanerochaete carnosa (strain HHB-10118-sp)</name>
    <name type="common">White-rot fungus</name>
    <name type="synonym">Peniophora carnosa</name>
    <dbReference type="NCBI Taxonomy" id="650164"/>
    <lineage>
        <taxon>Eukaryota</taxon>
        <taxon>Fungi</taxon>
        <taxon>Dikarya</taxon>
        <taxon>Basidiomycota</taxon>
        <taxon>Agaricomycotina</taxon>
        <taxon>Agaricomycetes</taxon>
        <taxon>Polyporales</taxon>
        <taxon>Phanerochaetaceae</taxon>
        <taxon>Phanerochaete</taxon>
    </lineage>
</organism>
<dbReference type="OrthoDB" id="541276at2759"/>
<dbReference type="InterPro" id="IPR045269">
    <property type="entry name" value="Atg1-like"/>
</dbReference>
<dbReference type="SMART" id="SM00220">
    <property type="entry name" value="S_TKc"/>
    <property type="match status" value="1"/>
</dbReference>
<dbReference type="Pfam" id="PF00069">
    <property type="entry name" value="Pkinase"/>
    <property type="match status" value="1"/>
</dbReference>
<evidence type="ECO:0000256" key="4">
    <source>
        <dbReference type="RuleBase" id="RU000304"/>
    </source>
</evidence>
<feature type="domain" description="Protein kinase" evidence="5">
    <location>
        <begin position="3"/>
        <end position="263"/>
    </location>
</feature>
<dbReference type="HOGENOM" id="CLU_000288_63_0_1"/>
<dbReference type="PROSITE" id="PS00107">
    <property type="entry name" value="PROTEIN_KINASE_ATP"/>
    <property type="match status" value="1"/>
</dbReference>
<dbReference type="InterPro" id="IPR008271">
    <property type="entry name" value="Ser/Thr_kinase_AS"/>
</dbReference>
<evidence type="ECO:0000256" key="1">
    <source>
        <dbReference type="ARBA" id="ARBA00022741"/>
    </source>
</evidence>
<feature type="binding site" evidence="3">
    <location>
        <position position="36"/>
    </location>
    <ligand>
        <name>ATP</name>
        <dbReference type="ChEBI" id="CHEBI:30616"/>
    </ligand>
</feature>
<keyword evidence="4" id="KW-0808">Transferase</keyword>
<reference evidence="6 7" key="1">
    <citation type="journal article" date="2012" name="BMC Genomics">
        <title>Comparative genomics of the white-rot fungi, Phanerochaete carnosa and P. chrysosporium, to elucidate the genetic basis of the distinct wood types they colonize.</title>
        <authorList>
            <person name="Suzuki H."/>
            <person name="MacDonald J."/>
            <person name="Syed K."/>
            <person name="Salamov A."/>
            <person name="Hori C."/>
            <person name="Aerts A."/>
            <person name="Henrissat B."/>
            <person name="Wiebenga A."/>
            <person name="vanKuyk P.A."/>
            <person name="Barry K."/>
            <person name="Lindquist E."/>
            <person name="LaButti K."/>
            <person name="Lapidus A."/>
            <person name="Lucas S."/>
            <person name="Coutinho P."/>
            <person name="Gong Y."/>
            <person name="Samejima M."/>
            <person name="Mahadevan R."/>
            <person name="Abou-Zaid M."/>
            <person name="de Vries R.P."/>
            <person name="Igarashi K."/>
            <person name="Yadav J.S."/>
            <person name="Grigoriev I.V."/>
            <person name="Master E.R."/>
        </authorList>
    </citation>
    <scope>NUCLEOTIDE SEQUENCE [LARGE SCALE GENOMIC DNA]</scope>
    <source>
        <strain evidence="6 7">HHB-10118-sp</strain>
    </source>
</reference>
<dbReference type="AlphaFoldDB" id="K5XAG6"/>
<proteinExistence type="inferred from homology"/>
<accession>K5XAG6</accession>
<dbReference type="GeneID" id="18920195"/>
<name>K5XAG6_PHACS</name>
<feature type="non-terminal residue" evidence="6">
    <location>
        <position position="263"/>
    </location>
</feature>
<dbReference type="PROSITE" id="PS50011">
    <property type="entry name" value="PROTEIN_KINASE_DOM"/>
    <property type="match status" value="1"/>
</dbReference>
<dbReference type="GO" id="GO:0005737">
    <property type="term" value="C:cytoplasm"/>
    <property type="evidence" value="ECO:0007669"/>
    <property type="project" value="TreeGrafter"/>
</dbReference>
<dbReference type="PANTHER" id="PTHR24348">
    <property type="entry name" value="SERINE/THREONINE-PROTEIN KINASE UNC-51-RELATED"/>
    <property type="match status" value="1"/>
</dbReference>
<keyword evidence="2 3" id="KW-0067">ATP-binding</keyword>
<keyword evidence="4" id="KW-0723">Serine/threonine-protein kinase</keyword>
<dbReference type="RefSeq" id="XP_007392459.1">
    <property type="nucleotide sequence ID" value="XM_007392397.1"/>
</dbReference>
<evidence type="ECO:0000256" key="2">
    <source>
        <dbReference type="ARBA" id="ARBA00022840"/>
    </source>
</evidence>
<dbReference type="InterPro" id="IPR000719">
    <property type="entry name" value="Prot_kinase_dom"/>
</dbReference>
<dbReference type="PANTHER" id="PTHR24348:SF68">
    <property type="entry name" value="SERINE_THREONINE-PROTEIN KINASE ATG1C"/>
    <property type="match status" value="1"/>
</dbReference>
<dbReference type="Gene3D" id="1.10.510.10">
    <property type="entry name" value="Transferase(Phosphotransferase) domain 1"/>
    <property type="match status" value="1"/>
</dbReference>
<evidence type="ECO:0000313" key="6">
    <source>
        <dbReference type="EMBL" id="EKM59907.1"/>
    </source>
</evidence>
<dbReference type="InParanoid" id="K5XAG6"/>
<gene>
    <name evidence="6" type="ORF">PHACADRAFT_63255</name>
</gene>
<dbReference type="SUPFAM" id="SSF56112">
    <property type="entry name" value="Protein kinase-like (PK-like)"/>
    <property type="match status" value="1"/>
</dbReference>
<dbReference type="InterPro" id="IPR011009">
    <property type="entry name" value="Kinase-like_dom_sf"/>
</dbReference>
<protein>
    <recommendedName>
        <fullName evidence="5">Protein kinase domain-containing protein</fullName>
    </recommendedName>
</protein>
<dbReference type="STRING" id="650164.K5XAG6"/>